<comment type="caution">
    <text evidence="1">The sequence shown here is derived from an EMBL/GenBank/DDBJ whole genome shotgun (WGS) entry which is preliminary data.</text>
</comment>
<evidence type="ECO:0000313" key="2">
    <source>
        <dbReference type="Proteomes" id="UP001432322"/>
    </source>
</evidence>
<accession>A0AAV5W2K5</accession>
<sequence length="351" mass="40457">FDMELLAPEIIQLIIKQLGLKDRCTLREFSSLDEAISQSHLDLSHSKSSVIHLQARHGNFSMQFSASPDGGRLAAPLGSETLMLRLRKRLFKRATVKQLKLSHIDFNIIPMSFVDDLLDGCVYDRLSITVTAEQYNPSVYPFLKKQGKELELTMGGVFMEKEALLALDPMRKLVIRLMMGSSAEPRWEDEAEMMVALVKKRHSMLDVILAEFRSPEAIFDIFTFVASFDQSQCVIFNVSFRVLNQFMQHIGYQRDSYDQQFDDRYMNEREQQPIGIVHDELLTGRWTGEFELSFLGGTLEVRAHKSFSCTWINFWTIVITNKEFDRGELGKEYSSIRERELEGDGLELNDE</sequence>
<keyword evidence="2" id="KW-1185">Reference proteome</keyword>
<feature type="non-terminal residue" evidence="1">
    <location>
        <position position="1"/>
    </location>
</feature>
<proteinExistence type="predicted"/>
<dbReference type="AlphaFoldDB" id="A0AAV5W2K5"/>
<name>A0AAV5W2K5_9BILA</name>
<evidence type="ECO:0000313" key="1">
    <source>
        <dbReference type="EMBL" id="GMT25187.1"/>
    </source>
</evidence>
<protein>
    <recommendedName>
        <fullName evidence="3">F-box domain-containing protein</fullName>
    </recommendedName>
</protein>
<dbReference type="Proteomes" id="UP001432322">
    <property type="component" value="Unassembled WGS sequence"/>
</dbReference>
<feature type="non-terminal residue" evidence="1">
    <location>
        <position position="351"/>
    </location>
</feature>
<reference evidence="1" key="1">
    <citation type="submission" date="2023-10" db="EMBL/GenBank/DDBJ databases">
        <title>Genome assembly of Pristionchus species.</title>
        <authorList>
            <person name="Yoshida K."/>
            <person name="Sommer R.J."/>
        </authorList>
    </citation>
    <scope>NUCLEOTIDE SEQUENCE</scope>
    <source>
        <strain evidence="1">RS5133</strain>
    </source>
</reference>
<gene>
    <name evidence="1" type="ORF">PFISCL1PPCAC_16484</name>
</gene>
<evidence type="ECO:0008006" key="3">
    <source>
        <dbReference type="Google" id="ProtNLM"/>
    </source>
</evidence>
<dbReference type="EMBL" id="BTSY01000004">
    <property type="protein sequence ID" value="GMT25187.1"/>
    <property type="molecule type" value="Genomic_DNA"/>
</dbReference>
<organism evidence="1 2">
    <name type="scientific">Pristionchus fissidentatus</name>
    <dbReference type="NCBI Taxonomy" id="1538716"/>
    <lineage>
        <taxon>Eukaryota</taxon>
        <taxon>Metazoa</taxon>
        <taxon>Ecdysozoa</taxon>
        <taxon>Nematoda</taxon>
        <taxon>Chromadorea</taxon>
        <taxon>Rhabditida</taxon>
        <taxon>Rhabditina</taxon>
        <taxon>Diplogasteromorpha</taxon>
        <taxon>Diplogasteroidea</taxon>
        <taxon>Neodiplogasteridae</taxon>
        <taxon>Pristionchus</taxon>
    </lineage>
</organism>